<dbReference type="GO" id="GO:0007059">
    <property type="term" value="P:chromosome segregation"/>
    <property type="evidence" value="ECO:0007669"/>
    <property type="project" value="TreeGrafter"/>
</dbReference>
<evidence type="ECO:0000313" key="3">
    <source>
        <dbReference type="EMBL" id="CAA2935333.1"/>
    </source>
</evidence>
<comment type="caution">
    <text evidence="3">The sequence shown here is derived from an EMBL/GenBank/DDBJ whole genome shotgun (WGS) entry which is preliminary data.</text>
</comment>
<feature type="compositionally biased region" description="Basic and acidic residues" evidence="1">
    <location>
        <begin position="207"/>
        <end position="221"/>
    </location>
</feature>
<dbReference type="GO" id="GO:0005730">
    <property type="term" value="C:nucleolus"/>
    <property type="evidence" value="ECO:0007669"/>
    <property type="project" value="TreeGrafter"/>
</dbReference>
<keyword evidence="4" id="KW-1185">Reference proteome</keyword>
<dbReference type="InterPro" id="IPR013034">
    <property type="entry name" value="DNA_topo_DNA_db_N_dom1"/>
</dbReference>
<gene>
    <name evidence="3" type="ORF">OLEA9_A063887</name>
</gene>
<proteinExistence type="predicted"/>
<dbReference type="InterPro" id="IPR036202">
    <property type="entry name" value="TopoI_DNA-bd_euk_N_sf"/>
</dbReference>
<dbReference type="PANTHER" id="PTHR10290">
    <property type="entry name" value="DNA TOPOISOMERASE I"/>
    <property type="match status" value="1"/>
</dbReference>
<feature type="domain" description="DNA topoisomerase I DNA binding eukaryotic-type" evidence="2">
    <location>
        <begin position="232"/>
        <end position="332"/>
    </location>
</feature>
<dbReference type="InterPro" id="IPR051062">
    <property type="entry name" value="Topoisomerase_IB"/>
</dbReference>
<dbReference type="AlphaFoldDB" id="A0A8S0PD86"/>
<dbReference type="GO" id="GO:0003917">
    <property type="term" value="F:DNA topoisomerase type I (single strand cut, ATP-independent) activity"/>
    <property type="evidence" value="ECO:0007669"/>
    <property type="project" value="InterPro"/>
</dbReference>
<dbReference type="Gene3D" id="1.10.10.41">
    <property type="entry name" value="Yeast DNA topoisomerase - domain 1"/>
    <property type="match status" value="1"/>
</dbReference>
<evidence type="ECO:0000259" key="2">
    <source>
        <dbReference type="Pfam" id="PF02919"/>
    </source>
</evidence>
<organism evidence="3 4">
    <name type="scientific">Olea europaea subsp. europaea</name>
    <dbReference type="NCBI Taxonomy" id="158383"/>
    <lineage>
        <taxon>Eukaryota</taxon>
        <taxon>Viridiplantae</taxon>
        <taxon>Streptophyta</taxon>
        <taxon>Embryophyta</taxon>
        <taxon>Tracheophyta</taxon>
        <taxon>Spermatophyta</taxon>
        <taxon>Magnoliopsida</taxon>
        <taxon>eudicotyledons</taxon>
        <taxon>Gunneridae</taxon>
        <taxon>Pentapetalae</taxon>
        <taxon>asterids</taxon>
        <taxon>lamiids</taxon>
        <taxon>Lamiales</taxon>
        <taxon>Oleaceae</taxon>
        <taxon>Oleeae</taxon>
        <taxon>Olea</taxon>
    </lineage>
</organism>
<protein>
    <submittedName>
        <fullName evidence="3">Topoisomerase I</fullName>
    </submittedName>
</protein>
<dbReference type="GO" id="GO:0003677">
    <property type="term" value="F:DNA binding"/>
    <property type="evidence" value="ECO:0007669"/>
    <property type="project" value="InterPro"/>
</dbReference>
<name>A0A8S0PD86_OLEEU</name>
<dbReference type="Gramene" id="OE9A063887T1">
    <property type="protein sequence ID" value="OE9A063887C1"/>
    <property type="gene ID" value="OE9A063887"/>
</dbReference>
<evidence type="ECO:0000313" key="4">
    <source>
        <dbReference type="Proteomes" id="UP000594638"/>
    </source>
</evidence>
<dbReference type="PANTHER" id="PTHR10290:SF23">
    <property type="entry name" value="DNA TOPOISOMERASE 1 BETA"/>
    <property type="match status" value="1"/>
</dbReference>
<dbReference type="OrthoDB" id="1086685at2759"/>
<dbReference type="SUPFAM" id="SSF56741">
    <property type="entry name" value="Eukaryotic DNA topoisomerase I, N-terminal DNA-binding fragment"/>
    <property type="match status" value="1"/>
</dbReference>
<accession>A0A8S0PD86</accession>
<dbReference type="EMBL" id="CACTIH010000025">
    <property type="protein sequence ID" value="CAA2935333.1"/>
    <property type="molecule type" value="Genomic_DNA"/>
</dbReference>
<dbReference type="GO" id="GO:0006265">
    <property type="term" value="P:DNA topological change"/>
    <property type="evidence" value="ECO:0007669"/>
    <property type="project" value="InterPro"/>
</dbReference>
<dbReference type="Proteomes" id="UP000594638">
    <property type="component" value="Unassembled WGS sequence"/>
</dbReference>
<dbReference type="GO" id="GO:0005694">
    <property type="term" value="C:chromosome"/>
    <property type="evidence" value="ECO:0007669"/>
    <property type="project" value="InterPro"/>
</dbReference>
<dbReference type="GO" id="GO:0006260">
    <property type="term" value="P:DNA replication"/>
    <property type="evidence" value="ECO:0007669"/>
    <property type="project" value="TreeGrafter"/>
</dbReference>
<sequence>MYVLKMLKLLGFKRVMISSSKSPPGKSPPCSLQASNSSAKASSLSYPEANLKHSEAYCSENVNQPMNMEKHSTGPAVNQMPDPMLQVWVISQASPILIKKRFLQQKITKMVCLERQTFKENFNCVKRPASEVNFAGQSSIKKCKLFLASVPINNKQASFKDDTKVHDDEDHIQISKRMEKLAASDKKSSAVKKVTIVISSSFNTTNKESKKVMEKSQDSKSSEVPPSSSEWQRWTTLVQSGVTCPPHYQPHGVMVLYKGKPVALTPEQERMNLSLSLSTKMVPSLSFSSLGLDTDYINKPNFKENFMSIWKKILGKSHIIQNLEDRYFTSIY</sequence>
<dbReference type="InterPro" id="IPR008336">
    <property type="entry name" value="TopoI_DNA-bd_euk"/>
</dbReference>
<feature type="region of interest" description="Disordered" evidence="1">
    <location>
        <begin position="207"/>
        <end position="228"/>
    </location>
</feature>
<dbReference type="Pfam" id="PF02919">
    <property type="entry name" value="Topoisom_I_N"/>
    <property type="match status" value="1"/>
</dbReference>
<evidence type="ECO:0000256" key="1">
    <source>
        <dbReference type="SAM" id="MobiDB-lite"/>
    </source>
</evidence>
<reference evidence="3 4" key="1">
    <citation type="submission" date="2019-12" db="EMBL/GenBank/DDBJ databases">
        <authorList>
            <person name="Alioto T."/>
            <person name="Alioto T."/>
            <person name="Gomez Garrido J."/>
        </authorList>
    </citation>
    <scope>NUCLEOTIDE SEQUENCE [LARGE SCALE GENOMIC DNA]</scope>
</reference>